<feature type="signal peptide" evidence="3">
    <location>
        <begin position="1"/>
        <end position="23"/>
    </location>
</feature>
<keyword evidence="3" id="KW-0732">Signal</keyword>
<proteinExistence type="inferred from homology"/>
<dbReference type="PANTHER" id="PTHR31614:SF20">
    <property type="entry name" value="POLLEN PROTEIN OLE E I-LIKE PROTEIN"/>
    <property type="match status" value="1"/>
</dbReference>
<dbReference type="Gramene" id="mRNA:MD11G0210800">
    <property type="protein sequence ID" value="mRNA:MD11G0210800"/>
    <property type="gene ID" value="MD11G0210800"/>
</dbReference>
<dbReference type="InterPro" id="IPR006041">
    <property type="entry name" value="Pollen_Ole_e1_allergen"/>
</dbReference>
<evidence type="ECO:0000256" key="3">
    <source>
        <dbReference type="SAM" id="SignalP"/>
    </source>
</evidence>
<accession>A0A498IPW0</accession>
<name>A0A498IPW0_MALDO</name>
<keyword evidence="2" id="KW-1015">Disulfide bond</keyword>
<evidence type="ECO:0000256" key="2">
    <source>
        <dbReference type="ARBA" id="ARBA00023157"/>
    </source>
</evidence>
<dbReference type="SMR" id="A0A498IPW0"/>
<dbReference type="PANTHER" id="PTHR31614">
    <property type="entry name" value="PROTEIN DOWNSTREAM OF FLC-RELATED"/>
    <property type="match status" value="1"/>
</dbReference>
<dbReference type="InterPro" id="IPR006040">
    <property type="entry name" value="Allergen_Ole_e_I_CS"/>
</dbReference>
<keyword evidence="5" id="KW-1185">Reference proteome</keyword>
<evidence type="ECO:0000313" key="5">
    <source>
        <dbReference type="Proteomes" id="UP000290289"/>
    </source>
</evidence>
<sequence>MAKASGIAALFVTLSCFYSLAYATTGADIETLFVEGKVYCDPCRVQFETRLSTPLDGATVALECRSRENGTMVYTLEGKTDKNGIYSLPADKNFEEQICEVRTVSSPTGDCADHFDIEKARILLTHNNGVKAMARYANPLGFMKKESTTECEAVLKELFPEETEDE</sequence>
<protein>
    <recommendedName>
        <fullName evidence="6">Olee1-like protein</fullName>
    </recommendedName>
</protein>
<organism evidence="4 5">
    <name type="scientific">Malus domestica</name>
    <name type="common">Apple</name>
    <name type="synonym">Pyrus malus</name>
    <dbReference type="NCBI Taxonomy" id="3750"/>
    <lineage>
        <taxon>Eukaryota</taxon>
        <taxon>Viridiplantae</taxon>
        <taxon>Streptophyta</taxon>
        <taxon>Embryophyta</taxon>
        <taxon>Tracheophyta</taxon>
        <taxon>Spermatophyta</taxon>
        <taxon>Magnoliopsida</taxon>
        <taxon>eudicotyledons</taxon>
        <taxon>Gunneridae</taxon>
        <taxon>Pentapetalae</taxon>
        <taxon>rosids</taxon>
        <taxon>fabids</taxon>
        <taxon>Rosales</taxon>
        <taxon>Rosaceae</taxon>
        <taxon>Amygdaloideae</taxon>
        <taxon>Maleae</taxon>
        <taxon>Malus</taxon>
    </lineage>
</organism>
<dbReference type="Proteomes" id="UP000290289">
    <property type="component" value="Chromosome 11"/>
</dbReference>
<dbReference type="GO" id="GO:0005615">
    <property type="term" value="C:extracellular space"/>
    <property type="evidence" value="ECO:0007669"/>
    <property type="project" value="InterPro"/>
</dbReference>
<dbReference type="AlphaFoldDB" id="A0A498IPW0"/>
<dbReference type="EMBL" id="RDQH01000337">
    <property type="protein sequence ID" value="RXH83992.1"/>
    <property type="molecule type" value="Genomic_DNA"/>
</dbReference>
<dbReference type="OrthoDB" id="1888725at2759"/>
<dbReference type="PROSITE" id="PS00925">
    <property type="entry name" value="OLEEI"/>
    <property type="match status" value="1"/>
</dbReference>
<feature type="chain" id="PRO_5019757425" description="Olee1-like protein" evidence="3">
    <location>
        <begin position="24"/>
        <end position="166"/>
    </location>
</feature>
<reference evidence="4 5" key="1">
    <citation type="submission" date="2018-10" db="EMBL/GenBank/DDBJ databases">
        <title>A high-quality apple genome assembly.</title>
        <authorList>
            <person name="Hu J."/>
        </authorList>
    </citation>
    <scope>NUCLEOTIDE SEQUENCE [LARGE SCALE GENOMIC DNA]</scope>
    <source>
        <strain evidence="5">cv. HFTH1</strain>
        <tissue evidence="4">Young leaf</tissue>
    </source>
</reference>
<dbReference type="KEGG" id="mdm:103423041"/>
<evidence type="ECO:0008006" key="6">
    <source>
        <dbReference type="Google" id="ProtNLM"/>
    </source>
</evidence>
<dbReference type="PROSITE" id="PS51257">
    <property type="entry name" value="PROKAR_LIPOPROTEIN"/>
    <property type="match status" value="1"/>
</dbReference>
<evidence type="ECO:0000313" key="4">
    <source>
        <dbReference type="EMBL" id="RXH83992.1"/>
    </source>
</evidence>
<dbReference type="Pfam" id="PF01190">
    <property type="entry name" value="Pollen_Ole_e_1"/>
    <property type="match status" value="1"/>
</dbReference>
<evidence type="ECO:0000256" key="1">
    <source>
        <dbReference type="ARBA" id="ARBA00010049"/>
    </source>
</evidence>
<gene>
    <name evidence="4" type="ORF">DVH24_026891</name>
</gene>
<comment type="caution">
    <text evidence="4">The sequence shown here is derived from an EMBL/GenBank/DDBJ whole genome shotgun (WGS) entry which is preliminary data.</text>
</comment>
<comment type="similarity">
    <text evidence="1">Belongs to the Ole e I family.</text>
</comment>